<accession>A0AAQ4DN33</accession>
<proteinExistence type="predicted"/>
<keyword evidence="5" id="KW-1185">Reference proteome</keyword>
<reference evidence="3" key="3">
    <citation type="submission" date="2024-02" db="EMBL/GenBank/DDBJ databases">
        <authorList>
            <person name="Mcdaniel E.A."/>
            <person name="Celebi F.M."/>
            <person name="Reiter T."/>
            <person name="Weiss E.C."/>
            <person name="Chou S."/>
        </authorList>
    </citation>
    <scope>NUCLEOTIDE SEQUENCE</scope>
    <source>
        <strain evidence="3">F_SG_1</strain>
        <tissue evidence="3">Salivary glands</tissue>
    </source>
</reference>
<feature type="region of interest" description="Disordered" evidence="1">
    <location>
        <begin position="128"/>
        <end position="234"/>
    </location>
</feature>
<protein>
    <recommendedName>
        <fullName evidence="2">Myb/SANT-like DNA-binding domain-containing protein</fullName>
    </recommendedName>
</protein>
<dbReference type="EMBL" id="JARKHS020028893">
    <property type="protein sequence ID" value="KAK8763873.1"/>
    <property type="molecule type" value="Genomic_DNA"/>
</dbReference>
<evidence type="ECO:0000256" key="1">
    <source>
        <dbReference type="SAM" id="MobiDB-lite"/>
    </source>
</evidence>
<feature type="domain" description="Myb/SANT-like DNA-binding" evidence="2">
    <location>
        <begin position="16"/>
        <end position="101"/>
    </location>
</feature>
<sequence>MPREACFTYFFSNAASWDERQTKLLLDYYARYAKDVGPLKKFRSKRAMFEQIACDMFGILGIHRTAVQCETRFKTVSKRKRNEEKHNNTSGNSRCRVEYEQEFDAIKAIDDSLEPEVLRGVDTVRYKKASTCKASPRPSTSADVQENSEFSGDTLSLISSGGDCSFEAGTDSQDEEPKKKRADRRLRPSNSRMQHLQLFFDEMNKLHREKEKKKEDREQRKEQRHQELLKAHSEHMALLKTLAEKE</sequence>
<evidence type="ECO:0000259" key="2">
    <source>
        <dbReference type="Pfam" id="PF13837"/>
    </source>
</evidence>
<dbReference type="InterPro" id="IPR044822">
    <property type="entry name" value="Myb_DNA-bind_4"/>
</dbReference>
<feature type="compositionally biased region" description="Basic and acidic residues" evidence="1">
    <location>
        <begin position="202"/>
        <end position="234"/>
    </location>
</feature>
<organism evidence="3 5">
    <name type="scientific">Amblyomma americanum</name>
    <name type="common">Lone star tick</name>
    <dbReference type="NCBI Taxonomy" id="6943"/>
    <lineage>
        <taxon>Eukaryota</taxon>
        <taxon>Metazoa</taxon>
        <taxon>Ecdysozoa</taxon>
        <taxon>Arthropoda</taxon>
        <taxon>Chelicerata</taxon>
        <taxon>Arachnida</taxon>
        <taxon>Acari</taxon>
        <taxon>Parasitiformes</taxon>
        <taxon>Ixodida</taxon>
        <taxon>Ixodoidea</taxon>
        <taxon>Ixodidae</taxon>
        <taxon>Amblyomminae</taxon>
        <taxon>Amblyomma</taxon>
    </lineage>
</organism>
<reference evidence="3 5" key="1">
    <citation type="journal article" date="2023" name="Arcadia Sci">
        <title>De novo assembly of a long-read Amblyomma americanum tick genome.</title>
        <authorList>
            <person name="Chou S."/>
            <person name="Poskanzer K.E."/>
            <person name="Rollins M."/>
            <person name="Thuy-Boun P.S."/>
        </authorList>
    </citation>
    <scope>NUCLEOTIDE SEQUENCE [LARGE SCALE GENOMIC DNA]</scope>
    <source>
        <strain evidence="3">F_SG_1</strain>
        <tissue evidence="3">Salivary glands</tissue>
    </source>
</reference>
<dbReference type="AlphaFoldDB" id="A0AAQ4DN33"/>
<reference evidence="3" key="2">
    <citation type="submission" date="2023-03" db="EMBL/GenBank/DDBJ databases">
        <authorList>
            <person name="Thuy-Boun P."/>
        </authorList>
    </citation>
    <scope>NUCLEOTIDE SEQUENCE</scope>
    <source>
        <strain evidence="3">F_SG_1</strain>
        <tissue evidence="3">Salivary glands</tissue>
    </source>
</reference>
<name>A0AAQ4DN33_AMBAM</name>
<evidence type="ECO:0000313" key="4">
    <source>
        <dbReference type="EMBL" id="KAK8770898.1"/>
    </source>
</evidence>
<gene>
    <name evidence="4" type="ORF">V5799_025858</name>
    <name evidence="3" type="ORF">V5799_033511</name>
</gene>
<dbReference type="Proteomes" id="UP001321473">
    <property type="component" value="Unassembled WGS sequence"/>
</dbReference>
<feature type="compositionally biased region" description="Polar residues" evidence="1">
    <location>
        <begin position="137"/>
        <end position="159"/>
    </location>
</feature>
<evidence type="ECO:0000313" key="3">
    <source>
        <dbReference type="EMBL" id="KAK8763873.1"/>
    </source>
</evidence>
<comment type="caution">
    <text evidence="3">The sequence shown here is derived from an EMBL/GenBank/DDBJ whole genome shotgun (WGS) entry which is preliminary data.</text>
</comment>
<dbReference type="Pfam" id="PF13837">
    <property type="entry name" value="Myb_DNA-bind_4"/>
    <property type="match status" value="1"/>
</dbReference>
<dbReference type="Gene3D" id="1.10.10.60">
    <property type="entry name" value="Homeodomain-like"/>
    <property type="match status" value="1"/>
</dbReference>
<evidence type="ECO:0000313" key="5">
    <source>
        <dbReference type="Proteomes" id="UP001321473"/>
    </source>
</evidence>
<dbReference type="EMBL" id="JARKHS020020426">
    <property type="protein sequence ID" value="KAK8770898.1"/>
    <property type="molecule type" value="Genomic_DNA"/>
</dbReference>